<keyword evidence="1" id="KW-0560">Oxidoreductase</keyword>
<sequence>MRFAVLGSGFWATEVHSASLAAHPEAELVGIWGRDEAKAVAAGARHDVPGTADLDALLADVDAVSISVPPSVQPDLAVRAAEAGCHLLLEKPVALSVPDAERVVAATTAAGVASVVFLTYRFREQTASWLEQASRSALVGGSVTWLASTFAADSPFRGSVWRAEPGAPLWDLGPHALSLMEPALGPVVAALGTRAADGTVNVVLEHEGGATSTHTLSASASSLSAGEEFWVHGDAGRLVLLPPPEGSAHEAHAVAVTELQAAALTGGAHPCDAGYGAHQVRVLAAAEAAVAAGARRQV</sequence>
<dbReference type="Gene3D" id="3.30.360.10">
    <property type="entry name" value="Dihydrodipicolinate Reductase, domain 2"/>
    <property type="match status" value="1"/>
</dbReference>
<dbReference type="GO" id="GO:0000166">
    <property type="term" value="F:nucleotide binding"/>
    <property type="evidence" value="ECO:0007669"/>
    <property type="project" value="InterPro"/>
</dbReference>
<dbReference type="AlphaFoldDB" id="A0A1G4Y255"/>
<protein>
    <submittedName>
        <fullName evidence="4">Predicted dehydrogenase</fullName>
    </submittedName>
</protein>
<accession>A0A1G4Y255</accession>
<name>A0A1G4Y255_9ACTN</name>
<reference evidence="5" key="1">
    <citation type="submission" date="2016-10" db="EMBL/GenBank/DDBJ databases">
        <authorList>
            <person name="Varghese N."/>
            <person name="Submissions S."/>
        </authorList>
    </citation>
    <scope>NUCLEOTIDE SEQUENCE [LARGE SCALE GENOMIC DNA]</scope>
    <source>
        <strain evidence="5">DSM 45722</strain>
    </source>
</reference>
<dbReference type="Pfam" id="PF22725">
    <property type="entry name" value="GFO_IDH_MocA_C3"/>
    <property type="match status" value="1"/>
</dbReference>
<evidence type="ECO:0000256" key="1">
    <source>
        <dbReference type="ARBA" id="ARBA00023002"/>
    </source>
</evidence>
<gene>
    <name evidence="4" type="ORF">SAMN03159343_2000</name>
</gene>
<dbReference type="InterPro" id="IPR055170">
    <property type="entry name" value="GFO_IDH_MocA-like_dom"/>
</dbReference>
<dbReference type="SUPFAM" id="SSF51735">
    <property type="entry name" value="NAD(P)-binding Rossmann-fold domains"/>
    <property type="match status" value="1"/>
</dbReference>
<evidence type="ECO:0000259" key="3">
    <source>
        <dbReference type="Pfam" id="PF22725"/>
    </source>
</evidence>
<dbReference type="InterPro" id="IPR050463">
    <property type="entry name" value="Gfo/Idh/MocA_oxidrdct_glycsds"/>
</dbReference>
<dbReference type="Pfam" id="PF01408">
    <property type="entry name" value="GFO_IDH_MocA"/>
    <property type="match status" value="1"/>
</dbReference>
<dbReference type="OrthoDB" id="3815872at2"/>
<dbReference type="EMBL" id="FMUH01000002">
    <property type="protein sequence ID" value="SCX47440.1"/>
    <property type="molecule type" value="Genomic_DNA"/>
</dbReference>
<dbReference type="PANTHER" id="PTHR43818">
    <property type="entry name" value="BCDNA.GH03377"/>
    <property type="match status" value="1"/>
</dbReference>
<evidence type="ECO:0000313" key="5">
    <source>
        <dbReference type="Proteomes" id="UP000198981"/>
    </source>
</evidence>
<dbReference type="Proteomes" id="UP000198981">
    <property type="component" value="Unassembled WGS sequence"/>
</dbReference>
<dbReference type="PANTHER" id="PTHR43818:SF11">
    <property type="entry name" value="BCDNA.GH03377"/>
    <property type="match status" value="1"/>
</dbReference>
<dbReference type="InterPro" id="IPR036291">
    <property type="entry name" value="NAD(P)-bd_dom_sf"/>
</dbReference>
<dbReference type="InterPro" id="IPR000683">
    <property type="entry name" value="Gfo/Idh/MocA-like_OxRdtase_N"/>
</dbReference>
<feature type="domain" description="Gfo/Idh/MocA-like oxidoreductase N-terminal" evidence="2">
    <location>
        <begin position="1"/>
        <end position="113"/>
    </location>
</feature>
<organism evidence="4 5">
    <name type="scientific">Klenkia marina</name>
    <dbReference type="NCBI Taxonomy" id="1960309"/>
    <lineage>
        <taxon>Bacteria</taxon>
        <taxon>Bacillati</taxon>
        <taxon>Actinomycetota</taxon>
        <taxon>Actinomycetes</taxon>
        <taxon>Geodermatophilales</taxon>
        <taxon>Geodermatophilaceae</taxon>
        <taxon>Klenkia</taxon>
    </lineage>
</organism>
<keyword evidence="5" id="KW-1185">Reference proteome</keyword>
<proteinExistence type="predicted"/>
<evidence type="ECO:0000313" key="4">
    <source>
        <dbReference type="EMBL" id="SCX47440.1"/>
    </source>
</evidence>
<dbReference type="GO" id="GO:0016491">
    <property type="term" value="F:oxidoreductase activity"/>
    <property type="evidence" value="ECO:0007669"/>
    <property type="project" value="UniProtKB-KW"/>
</dbReference>
<evidence type="ECO:0000259" key="2">
    <source>
        <dbReference type="Pfam" id="PF01408"/>
    </source>
</evidence>
<dbReference type="STRING" id="1960309.SAMN03159343_2000"/>
<feature type="domain" description="GFO/IDH/MocA-like oxidoreductase" evidence="3">
    <location>
        <begin position="141"/>
        <end position="238"/>
    </location>
</feature>
<dbReference type="Gene3D" id="3.40.50.720">
    <property type="entry name" value="NAD(P)-binding Rossmann-like Domain"/>
    <property type="match status" value="1"/>
</dbReference>
<dbReference type="SUPFAM" id="SSF55347">
    <property type="entry name" value="Glyceraldehyde-3-phosphate dehydrogenase-like, C-terminal domain"/>
    <property type="match status" value="1"/>
</dbReference>
<dbReference type="RefSeq" id="WP_092802819.1">
    <property type="nucleotide sequence ID" value="NZ_FMUH01000002.1"/>
</dbReference>